<evidence type="ECO:0000313" key="2">
    <source>
        <dbReference type="Proteomes" id="UP000594464"/>
    </source>
</evidence>
<dbReference type="KEGG" id="nva:G3M78_11205"/>
<accession>A0A7T0G424</accession>
<dbReference type="EMBL" id="CP048620">
    <property type="protein sequence ID" value="QPJ65928.1"/>
    <property type="molecule type" value="Genomic_DNA"/>
</dbReference>
<dbReference type="Pfam" id="PF04368">
    <property type="entry name" value="DUF507"/>
    <property type="match status" value="1"/>
</dbReference>
<proteinExistence type="predicted"/>
<gene>
    <name evidence="1" type="ORF">G3M78_11205</name>
</gene>
<evidence type="ECO:0000313" key="1">
    <source>
        <dbReference type="EMBL" id="QPJ65928.1"/>
    </source>
</evidence>
<dbReference type="Proteomes" id="UP000594464">
    <property type="component" value="Chromosome"/>
</dbReference>
<protein>
    <submittedName>
        <fullName evidence="1">DUF507 family protein</fullName>
    </submittedName>
</protein>
<sequence>MRLTKDEVGRLSKKIVRRLMSKHLLIWDEGEEKLEGIVNAIITNDLMVEDQLNEEVKLLLEARTKEYERSMMDYGRVFQMVKTKLARERGLIL</sequence>
<organism evidence="1 2">
    <name type="scientific">Candidatus Nitrohelix vancouverensis</name>
    <dbReference type="NCBI Taxonomy" id="2705534"/>
    <lineage>
        <taxon>Bacteria</taxon>
        <taxon>Pseudomonadati</taxon>
        <taxon>Nitrospinota/Tectimicrobiota group</taxon>
        <taxon>Nitrospinota</taxon>
        <taxon>Nitrospinia</taxon>
        <taxon>Nitrospinales</taxon>
        <taxon>Nitrospinaceae</taxon>
        <taxon>Candidatus Nitrohelix</taxon>
    </lineage>
</organism>
<reference evidence="2" key="1">
    <citation type="submission" date="2020-02" db="EMBL/GenBank/DDBJ databases">
        <title>Genomic and physiological characterization of two novel Nitrospinaceae genera.</title>
        <authorList>
            <person name="Mueller A.J."/>
            <person name="Jung M.-Y."/>
            <person name="Strachan C.R."/>
            <person name="Herbold C.W."/>
            <person name="Kirkegaard R.H."/>
            <person name="Daims H."/>
        </authorList>
    </citation>
    <scope>NUCLEOTIDE SEQUENCE [LARGE SCALE GENOMIC DNA]</scope>
</reference>
<dbReference type="InterPro" id="IPR007463">
    <property type="entry name" value="DUF507"/>
</dbReference>
<dbReference type="AlphaFoldDB" id="A0A7T0G424"/>
<name>A0A7T0G424_9BACT</name>